<feature type="transmembrane region" description="Helical" evidence="1">
    <location>
        <begin position="285"/>
        <end position="310"/>
    </location>
</feature>
<protein>
    <recommendedName>
        <fullName evidence="3">Neurotransmitter-gated ion-channel ligand-binding domain-containing protein</fullName>
    </recommendedName>
</protein>
<feature type="chain" id="PRO_5038276619" description="Neurotransmitter-gated ion-channel ligand-binding domain-containing protein" evidence="2">
    <location>
        <begin position="22"/>
        <end position="374"/>
    </location>
</feature>
<evidence type="ECO:0000256" key="2">
    <source>
        <dbReference type="SAM" id="SignalP"/>
    </source>
</evidence>
<dbReference type="Proteomes" id="UP000791440">
    <property type="component" value="Unassembled WGS sequence"/>
</dbReference>
<dbReference type="InterPro" id="IPR036734">
    <property type="entry name" value="Neur_chan_lig-bd_sf"/>
</dbReference>
<feature type="transmembrane region" description="Helical" evidence="1">
    <location>
        <begin position="228"/>
        <end position="248"/>
    </location>
</feature>
<dbReference type="Pfam" id="PF02931">
    <property type="entry name" value="Neur_chan_LBD"/>
    <property type="match status" value="1"/>
</dbReference>
<dbReference type="GO" id="GO:0005230">
    <property type="term" value="F:extracellular ligand-gated monoatomic ion channel activity"/>
    <property type="evidence" value="ECO:0007669"/>
    <property type="project" value="InterPro"/>
</dbReference>
<dbReference type="SUPFAM" id="SSF63712">
    <property type="entry name" value="Nicotinic receptor ligand binding domain-like"/>
    <property type="match status" value="1"/>
</dbReference>
<keyword evidence="5" id="KW-1185">Reference proteome</keyword>
<sequence>MAPRVHPALLLLLFCVSNARSECDNTTLLSLQIDALLAVYDRETPPAARHQINASMDVRHATINEIDSTARMLADLKLSWNDPRLSWNATEWDCSGWMVPAERLWLPDVVVMNAAATSAGDVSLRARLDSDGTVLWIKRLDLTAPVQLQLRDWPRDVQDVTFKFGSRMHSVQELDIVVIDVKNSLVFEAGAWEMLSMSSESTLWNREGMDLRVVTWTVHVRRRAPAHALATGVVLIAALIMLAGATALPPLQRPPLAAAAALLTVVWLVWWGSRGMAAGSCPAAAVAMCSACVLAALLGACAALVGRVASCTTAPPRLLRALLSRVSGLCDLTPHSDTLSSEQSAAWAASARLLDRTLLVLFHLTGFIIAVVYF</sequence>
<evidence type="ECO:0000259" key="3">
    <source>
        <dbReference type="Pfam" id="PF02931"/>
    </source>
</evidence>
<evidence type="ECO:0000256" key="1">
    <source>
        <dbReference type="SAM" id="Phobius"/>
    </source>
</evidence>
<reference evidence="4" key="1">
    <citation type="journal article" date="2016" name="Insect Biochem. Mol. Biol.">
        <title>Multifaceted biological insights from a draft genome sequence of the tobacco hornworm moth, Manduca sexta.</title>
        <authorList>
            <person name="Kanost M.R."/>
            <person name="Arrese E.L."/>
            <person name="Cao X."/>
            <person name="Chen Y.R."/>
            <person name="Chellapilla S."/>
            <person name="Goldsmith M.R."/>
            <person name="Grosse-Wilde E."/>
            <person name="Heckel D.G."/>
            <person name="Herndon N."/>
            <person name="Jiang H."/>
            <person name="Papanicolaou A."/>
            <person name="Qu J."/>
            <person name="Soulages J.L."/>
            <person name="Vogel H."/>
            <person name="Walters J."/>
            <person name="Waterhouse R.M."/>
            <person name="Ahn S.J."/>
            <person name="Almeida F.C."/>
            <person name="An C."/>
            <person name="Aqrawi P."/>
            <person name="Bretschneider A."/>
            <person name="Bryant W.B."/>
            <person name="Bucks S."/>
            <person name="Chao H."/>
            <person name="Chevignon G."/>
            <person name="Christen J.M."/>
            <person name="Clarke D.F."/>
            <person name="Dittmer N.T."/>
            <person name="Ferguson L.C.F."/>
            <person name="Garavelou S."/>
            <person name="Gordon K.H.J."/>
            <person name="Gunaratna R.T."/>
            <person name="Han Y."/>
            <person name="Hauser F."/>
            <person name="He Y."/>
            <person name="Heidel-Fischer H."/>
            <person name="Hirsh A."/>
            <person name="Hu Y."/>
            <person name="Jiang H."/>
            <person name="Kalra D."/>
            <person name="Klinner C."/>
            <person name="Konig C."/>
            <person name="Kovar C."/>
            <person name="Kroll A.R."/>
            <person name="Kuwar S.S."/>
            <person name="Lee S.L."/>
            <person name="Lehman R."/>
            <person name="Li K."/>
            <person name="Li Z."/>
            <person name="Liang H."/>
            <person name="Lovelace S."/>
            <person name="Lu Z."/>
            <person name="Mansfield J.H."/>
            <person name="McCulloch K.J."/>
            <person name="Mathew T."/>
            <person name="Morton B."/>
            <person name="Muzny D.M."/>
            <person name="Neunemann D."/>
            <person name="Ongeri F."/>
            <person name="Pauchet Y."/>
            <person name="Pu L.L."/>
            <person name="Pyrousis I."/>
            <person name="Rao X.J."/>
            <person name="Redding A."/>
            <person name="Roesel C."/>
            <person name="Sanchez-Gracia A."/>
            <person name="Schaack S."/>
            <person name="Shukla A."/>
            <person name="Tetreau G."/>
            <person name="Wang Y."/>
            <person name="Xiong G.H."/>
            <person name="Traut W."/>
            <person name="Walsh T.K."/>
            <person name="Worley K.C."/>
            <person name="Wu D."/>
            <person name="Wu W."/>
            <person name="Wu Y.Q."/>
            <person name="Zhang X."/>
            <person name="Zou Z."/>
            <person name="Zucker H."/>
            <person name="Briscoe A.D."/>
            <person name="Burmester T."/>
            <person name="Clem R.J."/>
            <person name="Feyereisen R."/>
            <person name="Grimmelikhuijzen C.J.P."/>
            <person name="Hamodrakas S.J."/>
            <person name="Hansson B.S."/>
            <person name="Huguet E."/>
            <person name="Jermiin L.S."/>
            <person name="Lan Q."/>
            <person name="Lehman H.K."/>
            <person name="Lorenzen M."/>
            <person name="Merzendorfer H."/>
            <person name="Michalopoulos I."/>
            <person name="Morton D.B."/>
            <person name="Muthukrishnan S."/>
            <person name="Oakeshott J.G."/>
            <person name="Palmer W."/>
            <person name="Park Y."/>
            <person name="Passarelli A.L."/>
            <person name="Rozas J."/>
            <person name="Schwartz L.M."/>
            <person name="Smith W."/>
            <person name="Southgate A."/>
            <person name="Vilcinskas A."/>
            <person name="Vogt R."/>
            <person name="Wang P."/>
            <person name="Werren J."/>
            <person name="Yu X.Q."/>
            <person name="Zhou J.J."/>
            <person name="Brown S.J."/>
            <person name="Scherer S.E."/>
            <person name="Richards S."/>
            <person name="Blissard G.W."/>
        </authorList>
    </citation>
    <scope>NUCLEOTIDE SEQUENCE</scope>
</reference>
<dbReference type="InterPro" id="IPR006202">
    <property type="entry name" value="Neur_chan_lig-bd"/>
</dbReference>
<feature type="transmembrane region" description="Helical" evidence="1">
    <location>
        <begin position="353"/>
        <end position="373"/>
    </location>
</feature>
<keyword evidence="1" id="KW-0472">Membrane</keyword>
<feature type="transmembrane region" description="Helical" evidence="1">
    <location>
        <begin position="255"/>
        <end position="273"/>
    </location>
</feature>
<reference evidence="4" key="2">
    <citation type="submission" date="2020-12" db="EMBL/GenBank/DDBJ databases">
        <authorList>
            <person name="Kanost M."/>
        </authorList>
    </citation>
    <scope>NUCLEOTIDE SEQUENCE</scope>
</reference>
<keyword evidence="1" id="KW-0812">Transmembrane</keyword>
<feature type="domain" description="Neurotransmitter-gated ion-channel ligand-binding" evidence="3">
    <location>
        <begin position="33"/>
        <end position="223"/>
    </location>
</feature>
<dbReference type="CDD" id="cd18989">
    <property type="entry name" value="LGIC_ECD_cation"/>
    <property type="match status" value="1"/>
</dbReference>
<comment type="caution">
    <text evidence="4">The sequence shown here is derived from an EMBL/GenBank/DDBJ whole genome shotgun (WGS) entry which is preliminary data.</text>
</comment>
<name>A0A921ZQT5_MANSE</name>
<dbReference type="EMBL" id="JH668724">
    <property type="protein sequence ID" value="KAG6461148.1"/>
    <property type="molecule type" value="Genomic_DNA"/>
</dbReference>
<dbReference type="InterPro" id="IPR006201">
    <property type="entry name" value="Neur_channel"/>
</dbReference>
<keyword evidence="1" id="KW-1133">Transmembrane helix</keyword>
<gene>
    <name evidence="4" type="ORF">O3G_MSEX012450</name>
</gene>
<dbReference type="AlphaFoldDB" id="A0A921ZQT5"/>
<feature type="signal peptide" evidence="2">
    <location>
        <begin position="1"/>
        <end position="21"/>
    </location>
</feature>
<dbReference type="GO" id="GO:0016020">
    <property type="term" value="C:membrane"/>
    <property type="evidence" value="ECO:0007669"/>
    <property type="project" value="InterPro"/>
</dbReference>
<organism evidence="4 5">
    <name type="scientific">Manduca sexta</name>
    <name type="common">Tobacco hawkmoth</name>
    <name type="synonym">Tobacco hornworm</name>
    <dbReference type="NCBI Taxonomy" id="7130"/>
    <lineage>
        <taxon>Eukaryota</taxon>
        <taxon>Metazoa</taxon>
        <taxon>Ecdysozoa</taxon>
        <taxon>Arthropoda</taxon>
        <taxon>Hexapoda</taxon>
        <taxon>Insecta</taxon>
        <taxon>Pterygota</taxon>
        <taxon>Neoptera</taxon>
        <taxon>Endopterygota</taxon>
        <taxon>Lepidoptera</taxon>
        <taxon>Glossata</taxon>
        <taxon>Ditrysia</taxon>
        <taxon>Bombycoidea</taxon>
        <taxon>Sphingidae</taxon>
        <taxon>Sphinginae</taxon>
        <taxon>Sphingini</taxon>
        <taxon>Manduca</taxon>
    </lineage>
</organism>
<dbReference type="PANTHER" id="PTHR18945">
    <property type="entry name" value="NEUROTRANSMITTER GATED ION CHANNEL"/>
    <property type="match status" value="1"/>
</dbReference>
<evidence type="ECO:0000313" key="4">
    <source>
        <dbReference type="EMBL" id="KAG6461147.1"/>
    </source>
</evidence>
<dbReference type="GO" id="GO:0004888">
    <property type="term" value="F:transmembrane signaling receptor activity"/>
    <property type="evidence" value="ECO:0007669"/>
    <property type="project" value="InterPro"/>
</dbReference>
<dbReference type="Gene3D" id="2.70.170.10">
    <property type="entry name" value="Neurotransmitter-gated ion-channel ligand-binding domain"/>
    <property type="match status" value="1"/>
</dbReference>
<proteinExistence type="predicted"/>
<accession>A0A921ZQT5</accession>
<evidence type="ECO:0000313" key="5">
    <source>
        <dbReference type="Proteomes" id="UP000791440"/>
    </source>
</evidence>
<keyword evidence="2" id="KW-0732">Signal</keyword>
<dbReference type="EMBL" id="JH668724">
    <property type="protein sequence ID" value="KAG6461147.1"/>
    <property type="molecule type" value="Genomic_DNA"/>
</dbReference>